<evidence type="ECO:0000256" key="12">
    <source>
        <dbReference type="ARBA" id="ARBA00023303"/>
    </source>
</evidence>
<feature type="chain" id="PRO_5042225096" description="Ionotropic glutamate receptor L-glutamate and glycine-binding domain-containing protein" evidence="15">
    <location>
        <begin position="21"/>
        <end position="701"/>
    </location>
</feature>
<keyword evidence="3" id="KW-0813">Transport</keyword>
<reference evidence="17" key="1">
    <citation type="submission" date="2023-10" db="EMBL/GenBank/DDBJ databases">
        <title>Genome assemblies of two species of porcelain crab, Petrolisthes cinctipes and Petrolisthes manimaculis (Anomura: Porcellanidae).</title>
        <authorList>
            <person name="Angst P."/>
        </authorList>
    </citation>
    <scope>NUCLEOTIDE SEQUENCE</scope>
    <source>
        <strain evidence="17">PB745_01</strain>
        <tissue evidence="17">Gill</tissue>
    </source>
</reference>
<dbReference type="AlphaFoldDB" id="A0AAE1F9C3"/>
<accession>A0AAE1F9C3</accession>
<evidence type="ECO:0000256" key="7">
    <source>
        <dbReference type="ARBA" id="ARBA00023065"/>
    </source>
</evidence>
<keyword evidence="5 14" id="KW-0812">Transmembrane</keyword>
<evidence type="ECO:0000256" key="10">
    <source>
        <dbReference type="ARBA" id="ARBA00023180"/>
    </source>
</evidence>
<evidence type="ECO:0000313" key="18">
    <source>
        <dbReference type="Proteomes" id="UP001286313"/>
    </source>
</evidence>
<name>A0AAE1F9C3_PETCI</name>
<evidence type="ECO:0000256" key="13">
    <source>
        <dbReference type="SAM" id="MobiDB-lite"/>
    </source>
</evidence>
<evidence type="ECO:0000256" key="1">
    <source>
        <dbReference type="ARBA" id="ARBA00004651"/>
    </source>
</evidence>
<dbReference type="PANTHER" id="PTHR42643">
    <property type="entry name" value="IONOTROPIC RECEPTOR 20A-RELATED"/>
    <property type="match status" value="1"/>
</dbReference>
<feature type="transmembrane region" description="Helical" evidence="14">
    <location>
        <begin position="436"/>
        <end position="452"/>
    </location>
</feature>
<evidence type="ECO:0000256" key="14">
    <source>
        <dbReference type="SAM" id="Phobius"/>
    </source>
</evidence>
<dbReference type="PANTHER" id="PTHR42643:SF24">
    <property type="entry name" value="IONOTROPIC RECEPTOR 60A"/>
    <property type="match status" value="1"/>
</dbReference>
<evidence type="ECO:0000256" key="3">
    <source>
        <dbReference type="ARBA" id="ARBA00022448"/>
    </source>
</evidence>
<comment type="caution">
    <text evidence="17">The sequence shown here is derived from an EMBL/GenBank/DDBJ whole genome shotgun (WGS) entry which is preliminary data.</text>
</comment>
<keyword evidence="9" id="KW-0675">Receptor</keyword>
<evidence type="ECO:0000256" key="2">
    <source>
        <dbReference type="ARBA" id="ARBA00008685"/>
    </source>
</evidence>
<keyword evidence="12" id="KW-0407">Ion channel</keyword>
<feature type="domain" description="Ionotropic glutamate receptor L-glutamate and glycine-binding" evidence="16">
    <location>
        <begin position="294"/>
        <end position="342"/>
    </location>
</feature>
<feature type="transmembrane region" description="Helical" evidence="14">
    <location>
        <begin position="464"/>
        <end position="486"/>
    </location>
</feature>
<comment type="subcellular location">
    <subcellularLocation>
        <location evidence="1">Cell membrane</location>
        <topology evidence="1">Multi-pass membrane protein</topology>
    </subcellularLocation>
</comment>
<evidence type="ECO:0000256" key="9">
    <source>
        <dbReference type="ARBA" id="ARBA00023170"/>
    </source>
</evidence>
<dbReference type="GO" id="GO:0050906">
    <property type="term" value="P:detection of stimulus involved in sensory perception"/>
    <property type="evidence" value="ECO:0007669"/>
    <property type="project" value="UniProtKB-ARBA"/>
</dbReference>
<dbReference type="GO" id="GO:0015276">
    <property type="term" value="F:ligand-gated monoatomic ion channel activity"/>
    <property type="evidence" value="ECO:0007669"/>
    <property type="project" value="InterPro"/>
</dbReference>
<evidence type="ECO:0000256" key="15">
    <source>
        <dbReference type="SAM" id="SignalP"/>
    </source>
</evidence>
<keyword evidence="18" id="KW-1185">Reference proteome</keyword>
<keyword evidence="15" id="KW-0732">Signal</keyword>
<evidence type="ECO:0000313" key="17">
    <source>
        <dbReference type="EMBL" id="KAK3868593.1"/>
    </source>
</evidence>
<sequence length="701" mass="78884">MVRLLTGVVVVVLNATATTTTLHLAWSSPHLEEEGRQLGRVAGDQLAGCHLVLVANTNHHHHHHNTFLTHFVRGITESGDGVGLVLVRESSMEGSTLSSPFLPEVWREGGSAAPCRGLILLQHKDTNAYPGQTTSKEHTKSRDERNTNTTSPPPHADDIFTEKFLARSGLWLDPETRVLVVVVVEGPVDVPLTIHHALRNSRHLLHIHAILSTTTHDGVMVVYRRCLYCETGGSGLKLLYRGDITRAALIGRNVFIERLSDLQGRLVRVVTMSYFPHVDYRRPQHFQLGGRVQPLDCLDFRMLQAIAHTLNFTYEVVEPPDEEWGVRDEEGQWTGIVGSLAREEGDFSMVLTPTPDRLTVMDQSRIYGEGAFVIVSLKPQTPTQQWAVIRALSDLLWGAVVATLVVWSVILWLLLKGWAYFSGAQSSEKWQNLSSSLFFGFGAFMQNIPFHPPPNLSTQMLAGWWWVFCIIITTAYRGSLISHLTVPGKTRPINTYEELLAQDGWTWSSEDTLRTMADIHFYLGSPSPVVKEVYRKMMFYSLDKALQEVLKGGHSFISWKNYIDVAVASRYSDSLGYTPFYIPSRRYPIFGGYSWCFRKGAPFLVPIRRVKQQLIESGLVSYWLEDVIKVRIRDTRTNSTYPHLIHSQDGGQTVLGLQHLQGAFYQLFLGYLLALLSLLAETVVACVFTQHITKRLPAVKS</sequence>
<dbReference type="InterPro" id="IPR052192">
    <property type="entry name" value="Insect_Ionotropic_Sensory_Rcpt"/>
</dbReference>
<feature type="signal peptide" evidence="15">
    <location>
        <begin position="1"/>
        <end position="20"/>
    </location>
</feature>
<dbReference type="Gene3D" id="1.10.287.70">
    <property type="match status" value="1"/>
</dbReference>
<feature type="compositionally biased region" description="Basic and acidic residues" evidence="13">
    <location>
        <begin position="135"/>
        <end position="146"/>
    </location>
</feature>
<evidence type="ECO:0000256" key="5">
    <source>
        <dbReference type="ARBA" id="ARBA00022692"/>
    </source>
</evidence>
<comment type="similarity">
    <text evidence="2">Belongs to the glutamate-gated ion channel (TC 1.A.10.1) family.</text>
</comment>
<keyword evidence="8 14" id="KW-0472">Membrane</keyword>
<keyword evidence="7" id="KW-0406">Ion transport</keyword>
<feature type="transmembrane region" description="Helical" evidence="14">
    <location>
        <begin position="395"/>
        <end position="415"/>
    </location>
</feature>
<gene>
    <name evidence="17" type="ORF">Pcinc_026028</name>
</gene>
<dbReference type="GO" id="GO:0005886">
    <property type="term" value="C:plasma membrane"/>
    <property type="evidence" value="ECO:0007669"/>
    <property type="project" value="UniProtKB-SubCell"/>
</dbReference>
<organism evidence="17 18">
    <name type="scientific">Petrolisthes cinctipes</name>
    <name type="common">Flat porcelain crab</name>
    <dbReference type="NCBI Taxonomy" id="88211"/>
    <lineage>
        <taxon>Eukaryota</taxon>
        <taxon>Metazoa</taxon>
        <taxon>Ecdysozoa</taxon>
        <taxon>Arthropoda</taxon>
        <taxon>Crustacea</taxon>
        <taxon>Multicrustacea</taxon>
        <taxon>Malacostraca</taxon>
        <taxon>Eumalacostraca</taxon>
        <taxon>Eucarida</taxon>
        <taxon>Decapoda</taxon>
        <taxon>Pleocyemata</taxon>
        <taxon>Anomura</taxon>
        <taxon>Galatheoidea</taxon>
        <taxon>Porcellanidae</taxon>
        <taxon>Petrolisthes</taxon>
    </lineage>
</organism>
<dbReference type="SMART" id="SM00918">
    <property type="entry name" value="Lig_chan-Glu_bd"/>
    <property type="match status" value="1"/>
</dbReference>
<evidence type="ECO:0000256" key="11">
    <source>
        <dbReference type="ARBA" id="ARBA00023286"/>
    </source>
</evidence>
<keyword evidence="6 14" id="KW-1133">Transmembrane helix</keyword>
<feature type="transmembrane region" description="Helical" evidence="14">
    <location>
        <begin position="668"/>
        <end position="692"/>
    </location>
</feature>
<dbReference type="Proteomes" id="UP001286313">
    <property type="component" value="Unassembled WGS sequence"/>
</dbReference>
<dbReference type="Pfam" id="PF10613">
    <property type="entry name" value="Lig_chan-Glu_bd"/>
    <property type="match status" value="1"/>
</dbReference>
<evidence type="ECO:0000256" key="4">
    <source>
        <dbReference type="ARBA" id="ARBA00022475"/>
    </source>
</evidence>
<dbReference type="Gene3D" id="3.40.190.10">
    <property type="entry name" value="Periplasmic binding protein-like II"/>
    <property type="match status" value="1"/>
</dbReference>
<dbReference type="Pfam" id="PF00060">
    <property type="entry name" value="Lig_chan"/>
    <property type="match status" value="1"/>
</dbReference>
<keyword evidence="11" id="KW-1071">Ligand-gated ion channel</keyword>
<proteinExistence type="inferred from homology"/>
<keyword evidence="10" id="KW-0325">Glycoprotein</keyword>
<evidence type="ECO:0000256" key="8">
    <source>
        <dbReference type="ARBA" id="ARBA00023136"/>
    </source>
</evidence>
<keyword evidence="4" id="KW-1003">Cell membrane</keyword>
<dbReference type="InterPro" id="IPR019594">
    <property type="entry name" value="Glu/Gly-bd"/>
</dbReference>
<feature type="region of interest" description="Disordered" evidence="13">
    <location>
        <begin position="126"/>
        <end position="158"/>
    </location>
</feature>
<evidence type="ECO:0000256" key="6">
    <source>
        <dbReference type="ARBA" id="ARBA00022989"/>
    </source>
</evidence>
<dbReference type="InterPro" id="IPR001320">
    <property type="entry name" value="Iontro_rcpt_C"/>
</dbReference>
<protein>
    <recommendedName>
        <fullName evidence="16">Ionotropic glutamate receptor L-glutamate and glycine-binding domain-containing protein</fullName>
    </recommendedName>
</protein>
<dbReference type="SUPFAM" id="SSF53850">
    <property type="entry name" value="Periplasmic binding protein-like II"/>
    <property type="match status" value="1"/>
</dbReference>
<dbReference type="EMBL" id="JAWQEG010002976">
    <property type="protein sequence ID" value="KAK3868593.1"/>
    <property type="molecule type" value="Genomic_DNA"/>
</dbReference>
<evidence type="ECO:0000259" key="16">
    <source>
        <dbReference type="SMART" id="SM00918"/>
    </source>
</evidence>